<dbReference type="InterPro" id="IPR000436">
    <property type="entry name" value="Sushi_SCR_CCP_dom"/>
</dbReference>
<evidence type="ECO:0000256" key="2">
    <source>
        <dbReference type="PROSITE-ProRule" id="PRU00302"/>
    </source>
</evidence>
<feature type="signal peptide" evidence="4">
    <location>
        <begin position="1"/>
        <end position="25"/>
    </location>
</feature>
<dbReference type="Gene3D" id="2.10.70.10">
    <property type="entry name" value="Complement Module, domain 1"/>
    <property type="match status" value="1"/>
</dbReference>
<sequence length="592" mass="66218">MSTTYTLQWGQLLCLLLIFFSFVIAEDCINPKEFPHYVSVDMQEVAPRMCHRCFEAPVAQEFHVILHELRLGGFGSAMMYVDGKSRSFSEDCGDCKTENFIEIDKEGRAKTKAEARCRECDAIPNGTLVELYIRLNARIEGHLDDESLCQNLSSILPVFNLSISINKNRMNPDAAINCDDGFSINFPVSGDTCIVNSSTVAAETRCVIPSCSDGVILPDMSIEKFEHKFRPISRSEACVWQLNTEQRRHLTLRLTENVRPHITIFEETLLNPKWDIEWCPLFSDKFEIETDAPSIFIVYHNMQELSEKGTLTVATQTDLCLLPPKLQNGNVEFKHLGSGTVAYYSCLEGYTMLGPSELRCKNRSWTKPPICLPVDKDNLMSDAPMGSLESLESMNGNGSVLISENSTSLATDNDALGKMQPKMSSGGAERTNIEAEDYGIEDITHTPSIDDEVIFANKSTLEGIGKDSKDFMDMPLFNESVPSGDATVITNNSSDGLNMLRELFNLTMEDDMTLYLILGAAGLGVLMIIIIISLIIYRKKYPVRLGLGRKFDTFQNPIYEKTVVQMPMQIEETDVGRKKSDAEEMSDCTVLE</sequence>
<keyword evidence="1" id="KW-1015">Disulfide bond</keyword>
<evidence type="ECO:0000259" key="5">
    <source>
        <dbReference type="PROSITE" id="PS50923"/>
    </source>
</evidence>
<keyword evidence="3" id="KW-0812">Transmembrane</keyword>
<keyword evidence="7" id="KW-1185">Reference proteome</keyword>
<dbReference type="EMBL" id="JAXCGZ010002930">
    <property type="protein sequence ID" value="KAK7083487.1"/>
    <property type="molecule type" value="Genomic_DNA"/>
</dbReference>
<dbReference type="Pfam" id="PF00084">
    <property type="entry name" value="Sushi"/>
    <property type="match status" value="1"/>
</dbReference>
<keyword evidence="4" id="KW-0732">Signal</keyword>
<gene>
    <name evidence="6" type="ORF">SK128_000971</name>
</gene>
<keyword evidence="3" id="KW-1133">Transmembrane helix</keyword>
<keyword evidence="2" id="KW-0768">Sushi</keyword>
<comment type="caution">
    <text evidence="6">The sequence shown here is derived from an EMBL/GenBank/DDBJ whole genome shotgun (WGS) entry which is preliminary data.</text>
</comment>
<evidence type="ECO:0000313" key="6">
    <source>
        <dbReference type="EMBL" id="KAK7083487.1"/>
    </source>
</evidence>
<evidence type="ECO:0000313" key="7">
    <source>
        <dbReference type="Proteomes" id="UP001381693"/>
    </source>
</evidence>
<dbReference type="CDD" id="cd00033">
    <property type="entry name" value="CCP"/>
    <property type="match status" value="1"/>
</dbReference>
<dbReference type="PROSITE" id="PS50923">
    <property type="entry name" value="SUSHI"/>
    <property type="match status" value="1"/>
</dbReference>
<comment type="caution">
    <text evidence="2">Lacks conserved residue(s) required for the propagation of feature annotation.</text>
</comment>
<protein>
    <recommendedName>
        <fullName evidence="5">Sushi domain-containing protein</fullName>
    </recommendedName>
</protein>
<dbReference type="SUPFAM" id="SSF57535">
    <property type="entry name" value="Complement control module/SCR domain"/>
    <property type="match status" value="1"/>
</dbReference>
<feature type="domain" description="Sushi" evidence="5">
    <location>
        <begin position="318"/>
        <end position="373"/>
    </location>
</feature>
<feature type="chain" id="PRO_5043026267" description="Sushi domain-containing protein" evidence="4">
    <location>
        <begin position="26"/>
        <end position="592"/>
    </location>
</feature>
<accession>A0AAN8XFQ9</accession>
<dbReference type="InterPro" id="IPR035976">
    <property type="entry name" value="Sushi/SCR/CCP_sf"/>
</dbReference>
<evidence type="ECO:0000256" key="3">
    <source>
        <dbReference type="SAM" id="Phobius"/>
    </source>
</evidence>
<proteinExistence type="predicted"/>
<organism evidence="6 7">
    <name type="scientific">Halocaridina rubra</name>
    <name type="common">Hawaiian red shrimp</name>
    <dbReference type="NCBI Taxonomy" id="373956"/>
    <lineage>
        <taxon>Eukaryota</taxon>
        <taxon>Metazoa</taxon>
        <taxon>Ecdysozoa</taxon>
        <taxon>Arthropoda</taxon>
        <taxon>Crustacea</taxon>
        <taxon>Multicrustacea</taxon>
        <taxon>Malacostraca</taxon>
        <taxon>Eumalacostraca</taxon>
        <taxon>Eucarida</taxon>
        <taxon>Decapoda</taxon>
        <taxon>Pleocyemata</taxon>
        <taxon>Caridea</taxon>
        <taxon>Atyoidea</taxon>
        <taxon>Atyidae</taxon>
        <taxon>Halocaridina</taxon>
    </lineage>
</organism>
<evidence type="ECO:0000256" key="4">
    <source>
        <dbReference type="SAM" id="SignalP"/>
    </source>
</evidence>
<reference evidence="6 7" key="1">
    <citation type="submission" date="2023-11" db="EMBL/GenBank/DDBJ databases">
        <title>Halocaridina rubra genome assembly.</title>
        <authorList>
            <person name="Smith C."/>
        </authorList>
    </citation>
    <scope>NUCLEOTIDE SEQUENCE [LARGE SCALE GENOMIC DNA]</scope>
    <source>
        <strain evidence="6">EP-1</strain>
        <tissue evidence="6">Whole</tissue>
    </source>
</reference>
<evidence type="ECO:0000256" key="1">
    <source>
        <dbReference type="ARBA" id="ARBA00023157"/>
    </source>
</evidence>
<dbReference type="AlphaFoldDB" id="A0AAN8XFQ9"/>
<name>A0AAN8XFQ9_HALRR</name>
<dbReference type="Proteomes" id="UP001381693">
    <property type="component" value="Unassembled WGS sequence"/>
</dbReference>
<dbReference type="SMART" id="SM00032">
    <property type="entry name" value="CCP"/>
    <property type="match status" value="1"/>
</dbReference>
<keyword evidence="3" id="KW-0472">Membrane</keyword>
<feature type="transmembrane region" description="Helical" evidence="3">
    <location>
        <begin position="514"/>
        <end position="537"/>
    </location>
</feature>